<dbReference type="EMBL" id="AP023086">
    <property type="protein sequence ID" value="BCD96983.1"/>
    <property type="molecule type" value="Genomic_DNA"/>
</dbReference>
<keyword evidence="2" id="KW-1185">Reference proteome</keyword>
<dbReference type="Proteomes" id="UP001320119">
    <property type="component" value="Chromosome"/>
</dbReference>
<dbReference type="KEGG" id="marq:MARGE09_P1183"/>
<dbReference type="RefSeq" id="WP_236986462.1">
    <property type="nucleotide sequence ID" value="NZ_AP023086.1"/>
</dbReference>
<evidence type="ECO:0000313" key="1">
    <source>
        <dbReference type="EMBL" id="BCD96983.1"/>
    </source>
</evidence>
<sequence length="235" mass="26778">MESIAYELCKDSSIKSFRVGNEQQDVLVVDNFLEGAESLKQVAVNGSNFSCSDSFYPGVRMPVPQAYIIAIVKNLGYFIENFFHLEVRKIKSVTSRFSIVTTPPHELELRQRIPHFDAPSRKGLAVVHYLQSFPSMGTALYRHKPTGFEYVDESRYLDYVNSINQRYPTEGDYPEGYINGPTDQFEEVISFDAVFNRLLMYRGTSLHSGKIGKDYSFDPNPATGRLTVTSFFEFN</sequence>
<accession>A0AAN1WG50</accession>
<reference evidence="1 2" key="1">
    <citation type="journal article" date="2022" name="IScience">
        <title>An ultrasensitive nanofiber-based assay for enzymatic hydrolysis and deep-sea microbial degradation of cellulose.</title>
        <authorList>
            <person name="Tsudome M."/>
            <person name="Tachioka M."/>
            <person name="Miyazaki M."/>
            <person name="Uchimura K."/>
            <person name="Tsuda M."/>
            <person name="Takaki Y."/>
            <person name="Deguchi S."/>
        </authorList>
    </citation>
    <scope>NUCLEOTIDE SEQUENCE [LARGE SCALE GENOMIC DNA]</scope>
    <source>
        <strain evidence="1 2">GE09</strain>
    </source>
</reference>
<name>A0AAN1WG50_9GAMM</name>
<gene>
    <name evidence="1" type="ORF">MARGE09_P1183</name>
</gene>
<dbReference type="Pfam" id="PF20043">
    <property type="entry name" value="DUF6445"/>
    <property type="match status" value="1"/>
</dbReference>
<protein>
    <submittedName>
        <fullName evidence="1">Uncharacterized protein</fullName>
    </submittedName>
</protein>
<proteinExistence type="predicted"/>
<dbReference type="InterPro" id="IPR045617">
    <property type="entry name" value="DUF6445"/>
</dbReference>
<evidence type="ECO:0000313" key="2">
    <source>
        <dbReference type="Proteomes" id="UP001320119"/>
    </source>
</evidence>
<dbReference type="AlphaFoldDB" id="A0AAN1WG50"/>
<organism evidence="1 2">
    <name type="scientific">Marinagarivorans cellulosilyticus</name>
    <dbReference type="NCBI Taxonomy" id="2721545"/>
    <lineage>
        <taxon>Bacteria</taxon>
        <taxon>Pseudomonadati</taxon>
        <taxon>Pseudomonadota</taxon>
        <taxon>Gammaproteobacteria</taxon>
        <taxon>Cellvibrionales</taxon>
        <taxon>Cellvibrionaceae</taxon>
        <taxon>Marinagarivorans</taxon>
    </lineage>
</organism>